<dbReference type="InterPro" id="IPR009875">
    <property type="entry name" value="PilZ_domain"/>
</dbReference>
<protein>
    <submittedName>
        <fullName evidence="6">Glycosyltransferase</fullName>
    </submittedName>
</protein>
<evidence type="ECO:0000256" key="1">
    <source>
        <dbReference type="ARBA" id="ARBA00022636"/>
    </source>
</evidence>
<dbReference type="Pfam" id="PF12945">
    <property type="entry name" value="PilZNR"/>
    <property type="match status" value="1"/>
</dbReference>
<organism evidence="6 7">
    <name type="scientific">Herbaspirillum aquaticum</name>
    <dbReference type="NCBI Taxonomy" id="568783"/>
    <lineage>
        <taxon>Bacteria</taxon>
        <taxon>Pseudomonadati</taxon>
        <taxon>Pseudomonadota</taxon>
        <taxon>Betaproteobacteria</taxon>
        <taxon>Burkholderiales</taxon>
        <taxon>Oxalobacteraceae</taxon>
        <taxon>Herbaspirillum</taxon>
    </lineage>
</organism>
<feature type="domain" description="PilZ" evidence="4">
    <location>
        <begin position="201"/>
        <end position="309"/>
    </location>
</feature>
<dbReference type="Proteomes" id="UP000214747">
    <property type="component" value="Unassembled WGS sequence"/>
</dbReference>
<keyword evidence="6" id="KW-0808">Transferase</keyword>
<dbReference type="SUPFAM" id="SSF141371">
    <property type="entry name" value="PilZ domain-like"/>
    <property type="match status" value="2"/>
</dbReference>
<dbReference type="AlphaFoldDB" id="A0A225SZA1"/>
<keyword evidence="7" id="KW-1185">Reference proteome</keyword>
<dbReference type="EMBL" id="NJGV01000001">
    <property type="protein sequence ID" value="OWY36669.1"/>
    <property type="molecule type" value="Genomic_DNA"/>
</dbReference>
<keyword evidence="1" id="KW-0973">c-di-GMP</keyword>
<dbReference type="InterPro" id="IPR012349">
    <property type="entry name" value="Split_barrel_FMN-bd"/>
</dbReference>
<name>A0A225SZA1_9BURK</name>
<dbReference type="InterPro" id="IPR009926">
    <property type="entry name" value="T3SS_YcgR_PilZN"/>
</dbReference>
<dbReference type="GO" id="GO:0016740">
    <property type="term" value="F:transferase activity"/>
    <property type="evidence" value="ECO:0007669"/>
    <property type="project" value="UniProtKB-KW"/>
</dbReference>
<comment type="caution">
    <text evidence="6">The sequence shown here is derived from an EMBL/GenBank/DDBJ whole genome shotgun (WGS) entry which is preliminary data.</text>
</comment>
<dbReference type="Gene3D" id="2.40.10.220">
    <property type="entry name" value="predicted glycosyltransferase like domains"/>
    <property type="match status" value="1"/>
</dbReference>
<dbReference type="RefSeq" id="WP_088753360.1">
    <property type="nucleotide sequence ID" value="NZ_NJGV01000001.1"/>
</dbReference>
<proteinExistence type="predicted"/>
<sequence length="315" mass="34172">MADHTSLVPVRASELALGRPAPWPIYNDAGKLLLARGTLIDTPDQLAGLIENGLYRNAHWIAEPDTESVPLPQARDVLRKKQGGKKPLKPSAAVRGQETVITLDEVRWQIGDTLWLQFADDAAQRYAVSLVGCLPNRSILVTAPQKDGKQLFVREGQAFVVRALTGRRAYAFAAQLLKYQQTPFVYLHISLPKEVRSTVIRQATRVAVGAEGYLAVDGSQPLAASVIDLSLAGASVVATSLSGKVAAKKGVTGKLRFVASVADQQLPLELPVVLRAVESLGEADFHQYGVGFAQLTVRDRLVLSAYVYQELTLQE</sequence>
<gene>
    <name evidence="6" type="ORF">CEJ45_00795</name>
</gene>
<evidence type="ECO:0000259" key="5">
    <source>
        <dbReference type="Pfam" id="PF12945"/>
    </source>
</evidence>
<evidence type="ECO:0000256" key="3">
    <source>
        <dbReference type="ARBA" id="ARBA00023143"/>
    </source>
</evidence>
<dbReference type="Gene3D" id="2.30.110.10">
    <property type="entry name" value="Electron Transport, Fmn-binding Protein, Chain A"/>
    <property type="match status" value="1"/>
</dbReference>
<feature type="domain" description="Type III secretion system flagellar brake protein YcgR PilZN" evidence="5">
    <location>
        <begin position="109"/>
        <end position="192"/>
    </location>
</feature>
<dbReference type="GO" id="GO:0035438">
    <property type="term" value="F:cyclic-di-GMP binding"/>
    <property type="evidence" value="ECO:0007669"/>
    <property type="project" value="InterPro"/>
</dbReference>
<dbReference type="Pfam" id="PF07238">
    <property type="entry name" value="PilZ"/>
    <property type="match status" value="1"/>
</dbReference>
<evidence type="ECO:0000313" key="6">
    <source>
        <dbReference type="EMBL" id="OWY36669.1"/>
    </source>
</evidence>
<evidence type="ECO:0000259" key="4">
    <source>
        <dbReference type="Pfam" id="PF07238"/>
    </source>
</evidence>
<keyword evidence="2" id="KW-0547">Nucleotide-binding</keyword>
<evidence type="ECO:0000256" key="2">
    <source>
        <dbReference type="ARBA" id="ARBA00022741"/>
    </source>
</evidence>
<reference evidence="6 7" key="1">
    <citation type="journal article" date="2010" name="Int. J. Syst. Evol. Microbiol.">
        <title>Reclassification of Herbaspirillum putei as a later heterotypic synonym of Herbaspirillum huttiense, with the description of H. huttiense subsp. huttiense subsp. nov. and H. huttiense subsp. putei subsp. nov., comb. nov., and description of Herbaspirillum aquaticum sp. nov.</title>
        <authorList>
            <person name="Dobritsa A.P."/>
            <person name="Reddy M.C."/>
            <person name="Samadpour M."/>
        </authorList>
    </citation>
    <scope>NUCLEOTIDE SEQUENCE [LARGE SCALE GENOMIC DNA]</scope>
    <source>
        <strain evidence="6 7">IEH 4430</strain>
    </source>
</reference>
<evidence type="ECO:0000313" key="7">
    <source>
        <dbReference type="Proteomes" id="UP000214747"/>
    </source>
</evidence>
<keyword evidence="3" id="KW-0975">Bacterial flagellum</keyword>
<accession>A0A225SZA1</accession>